<dbReference type="EC" id="2.7.7.49" evidence="1"/>
<dbReference type="GO" id="GO:0004519">
    <property type="term" value="F:endonuclease activity"/>
    <property type="evidence" value="ECO:0007669"/>
    <property type="project" value="UniProtKB-KW"/>
</dbReference>
<reference evidence="10" key="1">
    <citation type="journal article" date="2019" name="Sci. Rep.">
        <title>Draft genome of Tanacetum cinerariifolium, the natural source of mosquito coil.</title>
        <authorList>
            <person name="Yamashiro T."/>
            <person name="Shiraishi A."/>
            <person name="Satake H."/>
            <person name="Nakayama K."/>
        </authorList>
    </citation>
    <scope>NUCLEOTIDE SEQUENCE</scope>
</reference>
<feature type="compositionally biased region" description="Basic and acidic residues" evidence="8">
    <location>
        <begin position="458"/>
        <end position="468"/>
    </location>
</feature>
<dbReference type="InterPro" id="IPR001584">
    <property type="entry name" value="Integrase_cat-core"/>
</dbReference>
<evidence type="ECO:0000256" key="1">
    <source>
        <dbReference type="ARBA" id="ARBA00012493"/>
    </source>
</evidence>
<protein>
    <recommendedName>
        <fullName evidence="1">RNA-directed DNA polymerase</fullName>
        <ecNumber evidence="1">2.7.7.49</ecNumber>
    </recommendedName>
</protein>
<keyword evidence="3" id="KW-0548">Nucleotidyltransferase</keyword>
<feature type="compositionally biased region" description="Low complexity" evidence="8">
    <location>
        <begin position="174"/>
        <end position="184"/>
    </location>
</feature>
<dbReference type="InterPro" id="IPR012337">
    <property type="entry name" value="RNaseH-like_sf"/>
</dbReference>
<dbReference type="SUPFAM" id="SSF56672">
    <property type="entry name" value="DNA/RNA polymerases"/>
    <property type="match status" value="1"/>
</dbReference>
<evidence type="ECO:0000256" key="8">
    <source>
        <dbReference type="SAM" id="MobiDB-lite"/>
    </source>
</evidence>
<organism evidence="10">
    <name type="scientific">Tanacetum cinerariifolium</name>
    <name type="common">Dalmatian daisy</name>
    <name type="synonym">Chrysanthemum cinerariifolium</name>
    <dbReference type="NCBI Taxonomy" id="118510"/>
    <lineage>
        <taxon>Eukaryota</taxon>
        <taxon>Viridiplantae</taxon>
        <taxon>Streptophyta</taxon>
        <taxon>Embryophyta</taxon>
        <taxon>Tracheophyta</taxon>
        <taxon>Spermatophyta</taxon>
        <taxon>Magnoliopsida</taxon>
        <taxon>eudicotyledons</taxon>
        <taxon>Gunneridae</taxon>
        <taxon>Pentapetalae</taxon>
        <taxon>asterids</taxon>
        <taxon>campanulids</taxon>
        <taxon>Asterales</taxon>
        <taxon>Asteraceae</taxon>
        <taxon>Asteroideae</taxon>
        <taxon>Anthemideae</taxon>
        <taxon>Anthemidinae</taxon>
        <taxon>Tanacetum</taxon>
    </lineage>
</organism>
<dbReference type="InterPro" id="IPR041373">
    <property type="entry name" value="RT_RNaseH"/>
</dbReference>
<dbReference type="EMBL" id="BKCJ010163155">
    <property type="protein sequence ID" value="GEY24817.1"/>
    <property type="molecule type" value="Genomic_DNA"/>
</dbReference>
<feature type="region of interest" description="Disordered" evidence="8">
    <location>
        <begin position="441"/>
        <end position="468"/>
    </location>
</feature>
<proteinExistence type="predicted"/>
<dbReference type="InterPro" id="IPR043128">
    <property type="entry name" value="Rev_trsase/Diguanyl_cyclase"/>
</dbReference>
<dbReference type="InterPro" id="IPR000477">
    <property type="entry name" value="RT_dom"/>
</dbReference>
<comment type="caution">
    <text evidence="10">The sequence shown here is derived from an EMBL/GenBank/DDBJ whole genome shotgun (WGS) entry which is preliminary data.</text>
</comment>
<keyword evidence="5" id="KW-0255">Endonuclease</keyword>
<dbReference type="GO" id="GO:0016787">
    <property type="term" value="F:hydrolase activity"/>
    <property type="evidence" value="ECO:0007669"/>
    <property type="project" value="UniProtKB-KW"/>
</dbReference>
<dbReference type="InterPro" id="IPR021109">
    <property type="entry name" value="Peptidase_aspartic_dom_sf"/>
</dbReference>
<keyword evidence="4" id="KW-0540">Nuclease</keyword>
<dbReference type="PANTHER" id="PTHR37984">
    <property type="entry name" value="PROTEIN CBG26694"/>
    <property type="match status" value="1"/>
</dbReference>
<evidence type="ECO:0000313" key="10">
    <source>
        <dbReference type="EMBL" id="GEY24817.1"/>
    </source>
</evidence>
<dbReference type="InterPro" id="IPR050951">
    <property type="entry name" value="Retrovirus_Pol_polyprotein"/>
</dbReference>
<dbReference type="Pfam" id="PF17917">
    <property type="entry name" value="RT_RNaseH"/>
    <property type="match status" value="1"/>
</dbReference>
<dbReference type="InterPro" id="IPR043502">
    <property type="entry name" value="DNA/RNA_pol_sf"/>
</dbReference>
<dbReference type="Pfam" id="PF00078">
    <property type="entry name" value="RVT_1"/>
    <property type="match status" value="1"/>
</dbReference>
<dbReference type="CDD" id="cd09274">
    <property type="entry name" value="RNase_HI_RT_Ty3"/>
    <property type="match status" value="1"/>
</dbReference>
<gene>
    <name evidence="10" type="ORF">Tci_396791</name>
</gene>
<evidence type="ECO:0000256" key="7">
    <source>
        <dbReference type="ARBA" id="ARBA00022918"/>
    </source>
</evidence>
<dbReference type="GO" id="GO:0015074">
    <property type="term" value="P:DNA integration"/>
    <property type="evidence" value="ECO:0007669"/>
    <property type="project" value="InterPro"/>
</dbReference>
<evidence type="ECO:0000256" key="4">
    <source>
        <dbReference type="ARBA" id="ARBA00022722"/>
    </source>
</evidence>
<dbReference type="Gene3D" id="3.30.420.10">
    <property type="entry name" value="Ribonuclease H-like superfamily/Ribonuclease H"/>
    <property type="match status" value="1"/>
</dbReference>
<evidence type="ECO:0000259" key="9">
    <source>
        <dbReference type="PROSITE" id="PS50994"/>
    </source>
</evidence>
<evidence type="ECO:0000256" key="6">
    <source>
        <dbReference type="ARBA" id="ARBA00022801"/>
    </source>
</evidence>
<sequence>MLKSSCDSKNMEIKLKRKRHLDIFSSIRIPKNSGVIWKKKGSSNTFNVGLSAISVSNLNENVKRYYRKDLLACINSHLGETSSAYMCNDAMNVSCDSRMNDLLNDNNFFIFDDRVRTDNGTEFKNKTLANFFDEVKENKEKVKSDQNRTKTGSFFCLISHASSRSSSKLFRDQTSNPTSSTNPTLKGRIRRSSKQKVENSNFEENPLPPEIPMAENQTMAQLLQAPTDGYEDAIVIPEIAATNFELKHGLINLQRFDESFSEAWDRFNDLLRACPHHGFFELHQLDTFYNALNVNDQDSLNSAAGGNFLDKMPADCLKIIESKSKVRQTRAKAVVAKVNSNPSTLSVSFDVAELKDMVRAFILEKKNQYSAPTSSPTPDPIKVVEPNCVTYGGSGTLHGNTITNPKEDLKGITTRSGVSYQGTTIPTPSKVAKQGTEPVVAPISAPMPNLKPSIPYPSRRDNERRRDQANEQIEKFYEIFKDMSFKISFTDALMLMPKFASTLKDLIGNKEKLGEMTRTSMNEHCSAVILNKLPKKLGDPEKFLIPCEFPGMDECLALADLSASMNLMPLSVWKGLSLPKLTLTCMTLELADQTESKPVGITKDVKVKGKLTLRIEHEAITYNLDQTSRYSANYDQITANKIDVTDEACEEYSQEVLGFYNVTASGSPTPSDDPIISTTSPTLTPFGDSDFLLFEEADAFLGLEDDPDSSKLDPSYCDPEGDILLLEAILNSDPSPPLPNHEQYVELNDLPPHLEYAFLEGDNKLPIIIANELRDEKKSALIKVLKSHKRAIAWKLSDIQGINPEFCTHKILMEEDYKPAVQHQRRVNPKIHDFLKKEGGFTVLANEENELIPTRLVTGWRVCIDYKKSNKATRKDHFPLPFMDQMLERLAGNEYYCFLDGSSGYFQIPIDPCDHEKTTFTSPYGTFAYRRMPFGLCNAPGTFQRCMLAIFHDMVEKTMEVFMDDFSIFGNSFENCLSCLDKMLQRIEVDKAKIDVIAKLPHPTTVKGAVLGQRHEKHFWPIHYASKTLTDAESNYTTTEKEMLVVVYAFEKFWYYLIMNKYIVHTDHSALKYLFAKKEAKVRLLRWVLLLQEFDFDVIDTKGAENLAADHLSRLENSYENVLDPKEINENFPLETLSMVNFRGDSGASWFVDFAHYHAGNFIVKAKKLSTFSKLATIDPRGDIMVLTSLPKRFGTPRAIISDRGTHFCNDQFEKVMRKYRVTHRLSTAYHPQTSGQVEGKACHLLIELEHKAYWALKQTNFNLSVTGDHRKIQLNELNELRDHAYENSLIYKEKTKRIHDSKIKNCVFNVGDQVLLFNSRLKIFSGKLKTRWSRPFTIAKVFPYCTVELSQANGPNFKVNGHRIKHYFGGDVPQLVVLDLQTFPLDQP</sequence>
<dbReference type="InterPro" id="IPR036397">
    <property type="entry name" value="RNaseH_sf"/>
</dbReference>
<keyword evidence="6" id="KW-0378">Hydrolase</keyword>
<keyword evidence="7 10" id="KW-0695">RNA-directed DNA polymerase</keyword>
<dbReference type="Gene3D" id="3.30.70.270">
    <property type="match status" value="1"/>
</dbReference>
<dbReference type="PROSITE" id="PS50994">
    <property type="entry name" value="INTEGRASE"/>
    <property type="match status" value="1"/>
</dbReference>
<dbReference type="PANTHER" id="PTHR37984:SF5">
    <property type="entry name" value="PROTEIN NYNRIN-LIKE"/>
    <property type="match status" value="1"/>
</dbReference>
<evidence type="ECO:0000256" key="5">
    <source>
        <dbReference type="ARBA" id="ARBA00022759"/>
    </source>
</evidence>
<feature type="region of interest" description="Disordered" evidence="8">
    <location>
        <begin position="167"/>
        <end position="209"/>
    </location>
</feature>
<dbReference type="Gene3D" id="2.40.70.10">
    <property type="entry name" value="Acid Proteases"/>
    <property type="match status" value="1"/>
</dbReference>
<accession>A0A699HGA5</accession>
<evidence type="ECO:0000256" key="3">
    <source>
        <dbReference type="ARBA" id="ARBA00022695"/>
    </source>
</evidence>
<name>A0A699HGA5_TANCI</name>
<feature type="domain" description="Integrase catalytic" evidence="9">
    <location>
        <begin position="1129"/>
        <end position="1239"/>
    </location>
</feature>
<evidence type="ECO:0000256" key="2">
    <source>
        <dbReference type="ARBA" id="ARBA00022679"/>
    </source>
</evidence>
<dbReference type="GO" id="GO:0003676">
    <property type="term" value="F:nucleic acid binding"/>
    <property type="evidence" value="ECO:0007669"/>
    <property type="project" value="InterPro"/>
</dbReference>
<dbReference type="SUPFAM" id="SSF53098">
    <property type="entry name" value="Ribonuclease H-like"/>
    <property type="match status" value="1"/>
</dbReference>
<dbReference type="Gene3D" id="3.10.10.10">
    <property type="entry name" value="HIV Type 1 Reverse Transcriptase, subunit A, domain 1"/>
    <property type="match status" value="1"/>
</dbReference>
<keyword evidence="2" id="KW-0808">Transferase</keyword>
<dbReference type="CDD" id="cd01647">
    <property type="entry name" value="RT_LTR"/>
    <property type="match status" value="1"/>
</dbReference>
<dbReference type="GO" id="GO:0003964">
    <property type="term" value="F:RNA-directed DNA polymerase activity"/>
    <property type="evidence" value="ECO:0007669"/>
    <property type="project" value="UniProtKB-KW"/>
</dbReference>